<feature type="region of interest" description="Disordered" evidence="1">
    <location>
        <begin position="32"/>
        <end position="63"/>
    </location>
</feature>
<dbReference type="InterPro" id="IPR007379">
    <property type="entry name" value="Tim44-like_dom"/>
</dbReference>
<dbReference type="RefSeq" id="WP_011366843.1">
    <property type="nucleotide sequence ID" value="NC_007519.1"/>
</dbReference>
<dbReference type="InterPro" id="IPR032710">
    <property type="entry name" value="NTF2-like_dom_sf"/>
</dbReference>
<name>Q314S2_OLEA2</name>
<evidence type="ECO:0000256" key="3">
    <source>
        <dbReference type="SAM" id="SignalP"/>
    </source>
</evidence>
<evidence type="ECO:0000256" key="1">
    <source>
        <dbReference type="SAM" id="MobiDB-lite"/>
    </source>
</evidence>
<sequence>MTRRIMALLLPVLAAGLLLSAVDDAWAKRMGGGKSFGSRPSFTKSYSKPDAPTKSPAMGSSAATAPKRGFGGLGGMFGGLLAGTLLGSMLFGGGFGGIGFFDILLFGGVIFLILRMMRRRGAPRGEPAYQAGGAYQGGASHDVRQHDNTMYRQAQDGWSGLRSAGSGSPSSAAPAPEVPAGFDTEEFLQGARSVYTRLQNSWDNRDLDDIRTFTSPSVFDEIHRQAQDDPQPSRTELLLINARVLEVKEETDGMLATVYFDVLMREDASGGNPEQVREVWHFHRATPDAMWRLDGIQQLEQ</sequence>
<feature type="region of interest" description="Disordered" evidence="1">
    <location>
        <begin position="158"/>
        <end position="179"/>
    </location>
</feature>
<dbReference type="SUPFAM" id="SSF54427">
    <property type="entry name" value="NTF2-like"/>
    <property type="match status" value="1"/>
</dbReference>
<feature type="chain" id="PRO_5004219868" evidence="3">
    <location>
        <begin position="28"/>
        <end position="301"/>
    </location>
</feature>
<feature type="signal peptide" evidence="3">
    <location>
        <begin position="1"/>
        <end position="27"/>
    </location>
</feature>
<feature type="transmembrane region" description="Helical" evidence="2">
    <location>
        <begin position="90"/>
        <end position="114"/>
    </location>
</feature>
<evidence type="ECO:0000259" key="4">
    <source>
        <dbReference type="SMART" id="SM00978"/>
    </source>
</evidence>
<organism evidence="5 6">
    <name type="scientific">Oleidesulfovibrio alaskensis (strain ATCC BAA-1058 / DSM 17464 / G20)</name>
    <name type="common">Desulfovibrio alaskensis</name>
    <dbReference type="NCBI Taxonomy" id="207559"/>
    <lineage>
        <taxon>Bacteria</taxon>
        <taxon>Pseudomonadati</taxon>
        <taxon>Thermodesulfobacteriota</taxon>
        <taxon>Desulfovibrionia</taxon>
        <taxon>Desulfovibrionales</taxon>
        <taxon>Desulfovibrionaceae</taxon>
        <taxon>Oleidesulfovibrio</taxon>
    </lineage>
</organism>
<gene>
    <name evidence="5" type="ordered locus">Dde_0773</name>
</gene>
<proteinExistence type="predicted"/>
<evidence type="ECO:0000313" key="6">
    <source>
        <dbReference type="Proteomes" id="UP000002710"/>
    </source>
</evidence>
<dbReference type="Proteomes" id="UP000002710">
    <property type="component" value="Chromosome"/>
</dbReference>
<keyword evidence="2" id="KW-1133">Transmembrane helix</keyword>
<dbReference type="HOGENOM" id="CLU_052470_0_0_7"/>
<reference evidence="5 6" key="1">
    <citation type="journal article" date="2011" name="J. Bacteriol.">
        <title>Complete genome sequence and updated annotation of Desulfovibrio alaskensis G20.</title>
        <authorList>
            <person name="Hauser L.J."/>
            <person name="Land M.L."/>
            <person name="Brown S.D."/>
            <person name="Larimer F."/>
            <person name="Keller K.L."/>
            <person name="Rapp-Giles B.J."/>
            <person name="Price M.N."/>
            <person name="Lin M."/>
            <person name="Bruce D.C."/>
            <person name="Detter J.C."/>
            <person name="Tapia R."/>
            <person name="Han C.S."/>
            <person name="Goodwin L.A."/>
            <person name="Cheng J.F."/>
            <person name="Pitluck S."/>
            <person name="Copeland A."/>
            <person name="Lucas S."/>
            <person name="Nolan M."/>
            <person name="Lapidus A.L."/>
            <person name="Palumbo A.V."/>
            <person name="Wall J.D."/>
        </authorList>
    </citation>
    <scope>NUCLEOTIDE SEQUENCE [LARGE SCALE GENOMIC DNA]</scope>
    <source>
        <strain evidence="6">ATCC BAA 1058 / DSM 17464 / G20</strain>
    </source>
</reference>
<evidence type="ECO:0000256" key="2">
    <source>
        <dbReference type="SAM" id="Phobius"/>
    </source>
</evidence>
<dbReference type="KEGG" id="dde:Dde_0773"/>
<feature type="domain" description="Tim44-like" evidence="4">
    <location>
        <begin position="168"/>
        <end position="298"/>
    </location>
</feature>
<dbReference type="EMBL" id="CP000112">
    <property type="protein sequence ID" value="ABB37574.1"/>
    <property type="molecule type" value="Genomic_DNA"/>
</dbReference>
<keyword evidence="6" id="KW-1185">Reference proteome</keyword>
<dbReference type="AlphaFoldDB" id="Q314S2"/>
<protein>
    <submittedName>
        <fullName evidence="5">Import inner membrane translocase subunit Tim44</fullName>
    </submittedName>
</protein>
<dbReference type="Gene3D" id="3.10.450.240">
    <property type="match status" value="1"/>
</dbReference>
<accession>Q314S2</accession>
<dbReference type="PANTHER" id="PTHR41542">
    <property type="entry name" value="BLL5807 PROTEIN"/>
    <property type="match status" value="1"/>
</dbReference>
<keyword evidence="2" id="KW-0472">Membrane</keyword>
<dbReference type="Pfam" id="PF04280">
    <property type="entry name" value="Tim44"/>
    <property type="match status" value="1"/>
</dbReference>
<keyword evidence="3" id="KW-0732">Signal</keyword>
<dbReference type="PANTHER" id="PTHR41542:SF1">
    <property type="entry name" value="BLL5807 PROTEIN"/>
    <property type="match status" value="1"/>
</dbReference>
<keyword evidence="2" id="KW-0812">Transmembrane</keyword>
<dbReference type="SMART" id="SM00978">
    <property type="entry name" value="Tim44"/>
    <property type="match status" value="1"/>
</dbReference>
<dbReference type="STRING" id="207559.Dde_0773"/>
<evidence type="ECO:0000313" key="5">
    <source>
        <dbReference type="EMBL" id="ABB37574.1"/>
    </source>
</evidence>
<dbReference type="eggNOG" id="COG4395">
    <property type="taxonomic scope" value="Bacteria"/>
</dbReference>
<feature type="compositionally biased region" description="Low complexity" evidence="1">
    <location>
        <begin position="159"/>
        <end position="179"/>
    </location>
</feature>